<reference evidence="4" key="1">
    <citation type="journal article" date="2021" name="PeerJ">
        <title>Extensive microbial diversity within the chicken gut microbiome revealed by metagenomics and culture.</title>
        <authorList>
            <person name="Gilroy R."/>
            <person name="Ravi A."/>
            <person name="Getino M."/>
            <person name="Pursley I."/>
            <person name="Horton D.L."/>
            <person name="Alikhan N.F."/>
            <person name="Baker D."/>
            <person name="Gharbi K."/>
            <person name="Hall N."/>
            <person name="Watson M."/>
            <person name="Adriaenssens E.M."/>
            <person name="Foster-Nyarko E."/>
            <person name="Jarju S."/>
            <person name="Secka A."/>
            <person name="Antonio M."/>
            <person name="Oren A."/>
            <person name="Chaudhuri R.R."/>
            <person name="La Ragione R."/>
            <person name="Hildebrand F."/>
            <person name="Pallen M.J."/>
        </authorList>
    </citation>
    <scope>NUCLEOTIDE SEQUENCE</scope>
    <source>
        <strain evidence="4">ChiHjej13B12-4958</strain>
    </source>
</reference>
<reference evidence="4" key="2">
    <citation type="submission" date="2021-04" db="EMBL/GenBank/DDBJ databases">
        <authorList>
            <person name="Gilroy R."/>
        </authorList>
    </citation>
    <scope>NUCLEOTIDE SEQUENCE</scope>
    <source>
        <strain evidence="4">ChiHjej13B12-4958</strain>
    </source>
</reference>
<feature type="region of interest" description="Disordered" evidence="2">
    <location>
        <begin position="137"/>
        <end position="236"/>
    </location>
</feature>
<evidence type="ECO:0000256" key="3">
    <source>
        <dbReference type="SAM" id="Phobius"/>
    </source>
</evidence>
<sequence length="236" mass="26049">MGTRDRQEAQGDRQDGRQVGLPRPRSVEQRDRRNRQVRQAPRQLARTFVALPKKMNPIVALAVLLVVVFVALSVATPLRNYFQQEAELAEIHAEIEAQQEERDRLEAELDRYQSEAYIREQARTRLGVVEPGESAFRLMDPRINPSAPGGTGAEETEGDPDPWYTQLWGSVATPPDSDSGNGAGGDGDTDSDTGGGGESSNLPIDPNQPEEPAQEGDPEVQRELQDQQQQQQQGAQ</sequence>
<keyword evidence="3" id="KW-1133">Transmembrane helix</keyword>
<feature type="region of interest" description="Disordered" evidence="2">
    <location>
        <begin position="1"/>
        <end position="39"/>
    </location>
</feature>
<dbReference type="Pfam" id="PF04977">
    <property type="entry name" value="DivIC"/>
    <property type="match status" value="1"/>
</dbReference>
<dbReference type="InterPro" id="IPR007060">
    <property type="entry name" value="FtsL/DivIC"/>
</dbReference>
<protein>
    <submittedName>
        <fullName evidence="4">Septum formation initiator family protein</fullName>
    </submittedName>
</protein>
<evidence type="ECO:0000256" key="1">
    <source>
        <dbReference type="SAM" id="Coils"/>
    </source>
</evidence>
<name>A0A9D2QFI8_9CORY</name>
<evidence type="ECO:0000313" key="4">
    <source>
        <dbReference type="EMBL" id="HJC85114.1"/>
    </source>
</evidence>
<dbReference type="AlphaFoldDB" id="A0A9D2QFI8"/>
<evidence type="ECO:0000313" key="5">
    <source>
        <dbReference type="Proteomes" id="UP000823858"/>
    </source>
</evidence>
<feature type="compositionally biased region" description="Low complexity" evidence="2">
    <location>
        <begin position="226"/>
        <end position="236"/>
    </location>
</feature>
<proteinExistence type="predicted"/>
<organism evidence="4 5">
    <name type="scientific">Candidatus Corynebacterium faecigallinarum</name>
    <dbReference type="NCBI Taxonomy" id="2838528"/>
    <lineage>
        <taxon>Bacteria</taxon>
        <taxon>Bacillati</taxon>
        <taxon>Actinomycetota</taxon>
        <taxon>Actinomycetes</taxon>
        <taxon>Mycobacteriales</taxon>
        <taxon>Corynebacteriaceae</taxon>
        <taxon>Corynebacterium</taxon>
    </lineage>
</organism>
<feature type="coiled-coil region" evidence="1">
    <location>
        <begin position="81"/>
        <end position="115"/>
    </location>
</feature>
<accession>A0A9D2QFI8</accession>
<evidence type="ECO:0000256" key="2">
    <source>
        <dbReference type="SAM" id="MobiDB-lite"/>
    </source>
</evidence>
<keyword evidence="3" id="KW-0472">Membrane</keyword>
<keyword evidence="1" id="KW-0175">Coiled coil</keyword>
<dbReference type="Proteomes" id="UP000823858">
    <property type="component" value="Unassembled WGS sequence"/>
</dbReference>
<gene>
    <name evidence="4" type="ORF">H9751_06155</name>
</gene>
<comment type="caution">
    <text evidence="4">The sequence shown here is derived from an EMBL/GenBank/DDBJ whole genome shotgun (WGS) entry which is preliminary data.</text>
</comment>
<feature type="transmembrane region" description="Helical" evidence="3">
    <location>
        <begin position="58"/>
        <end position="78"/>
    </location>
</feature>
<feature type="compositionally biased region" description="Basic and acidic residues" evidence="2">
    <location>
        <begin position="1"/>
        <end position="16"/>
    </location>
</feature>
<dbReference type="EMBL" id="DWVP01000014">
    <property type="protein sequence ID" value="HJC85114.1"/>
    <property type="molecule type" value="Genomic_DNA"/>
</dbReference>
<keyword evidence="3" id="KW-0812">Transmembrane</keyword>